<name>R7YCM1_9ACTN</name>
<evidence type="ECO:0000313" key="1">
    <source>
        <dbReference type="EMBL" id="EON33785.1"/>
    </source>
</evidence>
<dbReference type="PATRIC" id="fig|1316928.3.peg.1092"/>
<organism evidence="1 2">
    <name type="scientific">Gordonia terrae C-6</name>
    <dbReference type="NCBI Taxonomy" id="1316928"/>
    <lineage>
        <taxon>Bacteria</taxon>
        <taxon>Bacillati</taxon>
        <taxon>Actinomycetota</taxon>
        <taxon>Actinomycetes</taxon>
        <taxon>Mycobacteriales</taxon>
        <taxon>Gordoniaceae</taxon>
        <taxon>Gordonia</taxon>
    </lineage>
</organism>
<dbReference type="AlphaFoldDB" id="R7YCM1"/>
<dbReference type="Proteomes" id="UP000013569">
    <property type="component" value="Unassembled WGS sequence"/>
</dbReference>
<dbReference type="EMBL" id="AQPW01000004">
    <property type="protein sequence ID" value="EON33785.1"/>
    <property type="molecule type" value="Genomic_DNA"/>
</dbReference>
<sequence>MTRDYEQPNTFGEYSFPEWVPQLTGDMIRSFWGIFGRTYEDWLDSPNHQGVREFCHHGPGPNGFGMPPNYATVEFMLKDRRKSAEVGSDVYKLVRGRYVHRWNNMGSLIDEHGEDHTVSTCDRWVRVFENVDEKVKALG</sequence>
<dbReference type="OrthoDB" id="9787478at2"/>
<comment type="caution">
    <text evidence="1">The sequence shown here is derived from an EMBL/GenBank/DDBJ whole genome shotgun (WGS) entry which is preliminary data.</text>
</comment>
<proteinExistence type="predicted"/>
<gene>
    <name evidence="1" type="ORF">GTC6_05442</name>
</gene>
<dbReference type="RefSeq" id="WP_010841554.1">
    <property type="nucleotide sequence ID" value="NZ_AQPW01000004.1"/>
</dbReference>
<reference evidence="1 2" key="1">
    <citation type="journal article" date="2013" name="Genome Announc.">
        <title>Draft Genome Sequence of a Benzothiophene-Desulfurizing Bacterium, Gordona terrae Strain C-6.</title>
        <authorList>
            <person name="Wang W."/>
            <person name="Ma T."/>
            <person name="Ren Y."/>
            <person name="Li G."/>
        </authorList>
    </citation>
    <scope>NUCLEOTIDE SEQUENCE [LARGE SCALE GENOMIC DNA]</scope>
    <source>
        <strain evidence="1 2">C-6</strain>
    </source>
</reference>
<protein>
    <submittedName>
        <fullName evidence="1">Uncharacterized protein</fullName>
    </submittedName>
</protein>
<evidence type="ECO:0000313" key="2">
    <source>
        <dbReference type="Proteomes" id="UP000013569"/>
    </source>
</evidence>
<accession>R7YCM1</accession>